<protein>
    <submittedName>
        <fullName evidence="1">Uncharacterized protein</fullName>
    </submittedName>
</protein>
<name>A0A8S5SVV2_9CAUD</name>
<sequence>MLIKKGITSHENLYKFCEFFTIYFPECCSLTERR</sequence>
<accession>A0A8S5SVV2</accession>
<proteinExistence type="predicted"/>
<reference evidence="1" key="1">
    <citation type="journal article" date="2021" name="Proc. Natl. Acad. Sci. U.S.A.">
        <title>A Catalog of Tens of Thousands of Viruses from Human Metagenomes Reveals Hidden Associations with Chronic Diseases.</title>
        <authorList>
            <person name="Tisza M.J."/>
            <person name="Buck C.B."/>
        </authorList>
    </citation>
    <scope>NUCLEOTIDE SEQUENCE</scope>
    <source>
        <strain evidence="1">CtqPo10</strain>
    </source>
</reference>
<dbReference type="EMBL" id="BK032682">
    <property type="protein sequence ID" value="DAF54899.1"/>
    <property type="molecule type" value="Genomic_DNA"/>
</dbReference>
<evidence type="ECO:0000313" key="1">
    <source>
        <dbReference type="EMBL" id="DAF54899.1"/>
    </source>
</evidence>
<organism evidence="1">
    <name type="scientific">Siphoviridae sp. ctqPo10</name>
    <dbReference type="NCBI Taxonomy" id="2827948"/>
    <lineage>
        <taxon>Viruses</taxon>
        <taxon>Duplodnaviria</taxon>
        <taxon>Heunggongvirae</taxon>
        <taxon>Uroviricota</taxon>
        <taxon>Caudoviricetes</taxon>
    </lineage>
</organism>